<evidence type="ECO:0000313" key="1">
    <source>
        <dbReference type="EMBL" id="KAJ8451740.1"/>
    </source>
</evidence>
<dbReference type="PANTHER" id="PTHR33384">
    <property type="entry name" value="EXPRESSED PROTEIN"/>
    <property type="match status" value="1"/>
</dbReference>
<gene>
    <name evidence="1" type="ORF">Cgig2_007223</name>
</gene>
<organism evidence="1 2">
    <name type="scientific">Carnegiea gigantea</name>
    <dbReference type="NCBI Taxonomy" id="171969"/>
    <lineage>
        <taxon>Eukaryota</taxon>
        <taxon>Viridiplantae</taxon>
        <taxon>Streptophyta</taxon>
        <taxon>Embryophyta</taxon>
        <taxon>Tracheophyta</taxon>
        <taxon>Spermatophyta</taxon>
        <taxon>Magnoliopsida</taxon>
        <taxon>eudicotyledons</taxon>
        <taxon>Gunneridae</taxon>
        <taxon>Pentapetalae</taxon>
        <taxon>Caryophyllales</taxon>
        <taxon>Cactineae</taxon>
        <taxon>Cactaceae</taxon>
        <taxon>Cactoideae</taxon>
        <taxon>Echinocereeae</taxon>
        <taxon>Carnegiea</taxon>
    </lineage>
</organism>
<sequence>MHVIAMKNNLMNSVGPEVNKQLEYPASKSLPVCPKPRRPLPPIPKVLKPFRCTKHRLLSCLCFLLHPNLHVSKCLIKFSLYVNLFMKLVMKLSLCRYSYQSNYDERSGILNILIQRLTLGDGHESTCAGCSPSCYVGSPPGRTDNPLIHDVQFIHQMELLSPLSVRTKLSDKFGFDSPASPI</sequence>
<proteinExistence type="predicted"/>
<accession>A0A9Q1QTH8</accession>
<reference evidence="1" key="1">
    <citation type="submission" date="2022-04" db="EMBL/GenBank/DDBJ databases">
        <title>Carnegiea gigantea Genome sequencing and assembly v2.</title>
        <authorList>
            <person name="Copetti D."/>
            <person name="Sanderson M.J."/>
            <person name="Burquez A."/>
            <person name="Wojciechowski M.F."/>
        </authorList>
    </citation>
    <scope>NUCLEOTIDE SEQUENCE</scope>
    <source>
        <strain evidence="1">SGP5-SGP5p</strain>
        <tissue evidence="1">Aerial part</tissue>
    </source>
</reference>
<dbReference type="AlphaFoldDB" id="A0A9Q1QTH8"/>
<dbReference type="PANTHER" id="PTHR33384:SF17">
    <property type="entry name" value="VQ DOMAIN-CONTAINING PROTEIN"/>
    <property type="match status" value="1"/>
</dbReference>
<dbReference type="EMBL" id="JAKOGI010000007">
    <property type="protein sequence ID" value="KAJ8451740.1"/>
    <property type="molecule type" value="Genomic_DNA"/>
</dbReference>
<dbReference type="Proteomes" id="UP001153076">
    <property type="component" value="Unassembled WGS sequence"/>
</dbReference>
<comment type="caution">
    <text evidence="1">The sequence shown here is derived from an EMBL/GenBank/DDBJ whole genome shotgun (WGS) entry which is preliminary data.</text>
</comment>
<evidence type="ECO:0000313" key="2">
    <source>
        <dbReference type="Proteomes" id="UP001153076"/>
    </source>
</evidence>
<name>A0A9Q1QTH8_9CARY</name>
<dbReference type="OrthoDB" id="646413at2759"/>
<keyword evidence="2" id="KW-1185">Reference proteome</keyword>
<protein>
    <submittedName>
        <fullName evidence="1">Uncharacterized protein</fullName>
    </submittedName>
</protein>